<keyword evidence="1" id="KW-0812">Transmembrane</keyword>
<keyword evidence="1" id="KW-1133">Transmembrane helix</keyword>
<evidence type="ECO:0000313" key="2">
    <source>
        <dbReference type="EMBL" id="PHI06513.1"/>
    </source>
</evidence>
<proteinExistence type="predicted"/>
<evidence type="ECO:0000313" key="3">
    <source>
        <dbReference type="Proteomes" id="UP000224182"/>
    </source>
</evidence>
<dbReference type="Proteomes" id="UP000224182">
    <property type="component" value="Unassembled WGS sequence"/>
</dbReference>
<dbReference type="AlphaFoldDB" id="A0A2C6BQK9"/>
<keyword evidence="1" id="KW-0472">Membrane</keyword>
<dbReference type="EMBL" id="NIRN01000001">
    <property type="protein sequence ID" value="PHI06513.1"/>
    <property type="molecule type" value="Genomic_DNA"/>
</dbReference>
<name>A0A2C6BQK9_FUSNP</name>
<gene>
    <name evidence="2" type="ORF">CBG54_05480</name>
</gene>
<reference evidence="2 3" key="1">
    <citation type="submission" date="2017-06" db="EMBL/GenBank/DDBJ databases">
        <title>Draft genome sequence of Fusobacterium nucleatum subsp. polymorphum KCOM 1271 (=ChDC F305).</title>
        <authorList>
            <person name="Kook J.-K."/>
            <person name="Park S.-N."/>
            <person name="Lim Y.K."/>
            <person name="Roh H."/>
        </authorList>
    </citation>
    <scope>NUCLEOTIDE SEQUENCE [LARGE SCALE GENOMIC DNA]</scope>
    <source>
        <strain evidence="3">KCOM 1271 (ChDC F305)</strain>
    </source>
</reference>
<protein>
    <submittedName>
        <fullName evidence="2">Uncharacterized protein</fullName>
    </submittedName>
</protein>
<accession>A0A2C6BQK9</accession>
<sequence>MYNFVMQNAPIIFTIIGALIVVFVYYLFGKGSKPLVKLIDEAVVSAENSFNSGEGKQKLEFAFNFIEKNLNLLPWYVKSFVFLFFTKKRIIDLIEASLNRLSIAFGSGRKVDIKGNEDQ</sequence>
<comment type="caution">
    <text evidence="2">The sequence shown here is derived from an EMBL/GenBank/DDBJ whole genome shotgun (WGS) entry which is preliminary data.</text>
</comment>
<organism evidence="2 3">
    <name type="scientific">Fusobacterium nucleatum subsp. polymorphum</name>
    <name type="common">Fusobacterium polymorphum</name>
    <dbReference type="NCBI Taxonomy" id="76857"/>
    <lineage>
        <taxon>Bacteria</taxon>
        <taxon>Fusobacteriati</taxon>
        <taxon>Fusobacteriota</taxon>
        <taxon>Fusobacteriia</taxon>
        <taxon>Fusobacteriales</taxon>
        <taxon>Fusobacteriaceae</taxon>
        <taxon>Fusobacterium</taxon>
    </lineage>
</organism>
<feature type="transmembrane region" description="Helical" evidence="1">
    <location>
        <begin position="6"/>
        <end position="28"/>
    </location>
</feature>
<evidence type="ECO:0000256" key="1">
    <source>
        <dbReference type="SAM" id="Phobius"/>
    </source>
</evidence>
<dbReference type="RefSeq" id="WP_098974171.1">
    <property type="nucleotide sequence ID" value="NZ_CP077115.1"/>
</dbReference>